<reference evidence="2" key="1">
    <citation type="submission" date="2010-08" db="EMBL/GenBank/DDBJ databases">
        <authorList>
            <consortium name="Caenorhabditis japonica Sequencing Consortium"/>
            <person name="Wilson R.K."/>
        </authorList>
    </citation>
    <scope>NUCLEOTIDE SEQUENCE [LARGE SCALE GENOMIC DNA]</scope>
    <source>
        <strain evidence="2">DF5081</strain>
    </source>
</reference>
<dbReference type="EnsemblMetazoa" id="CJA34765.1">
    <property type="protein sequence ID" value="CJA34765.1"/>
    <property type="gene ID" value="WBGene00210612"/>
</dbReference>
<dbReference type="Proteomes" id="UP000005237">
    <property type="component" value="Unassembled WGS sequence"/>
</dbReference>
<proteinExistence type="predicted"/>
<accession>A0A8R1EER7</accession>
<protein>
    <submittedName>
        <fullName evidence="1">Uncharacterized protein</fullName>
    </submittedName>
</protein>
<name>A0A8R1EER7_CAEJA</name>
<organism evidence="1 2">
    <name type="scientific">Caenorhabditis japonica</name>
    <dbReference type="NCBI Taxonomy" id="281687"/>
    <lineage>
        <taxon>Eukaryota</taxon>
        <taxon>Metazoa</taxon>
        <taxon>Ecdysozoa</taxon>
        <taxon>Nematoda</taxon>
        <taxon>Chromadorea</taxon>
        <taxon>Rhabditida</taxon>
        <taxon>Rhabditina</taxon>
        <taxon>Rhabditomorpha</taxon>
        <taxon>Rhabditoidea</taxon>
        <taxon>Rhabditidae</taxon>
        <taxon>Peloderinae</taxon>
        <taxon>Caenorhabditis</taxon>
    </lineage>
</organism>
<keyword evidence="2" id="KW-1185">Reference proteome</keyword>
<evidence type="ECO:0000313" key="2">
    <source>
        <dbReference type="Proteomes" id="UP000005237"/>
    </source>
</evidence>
<reference evidence="1" key="2">
    <citation type="submission" date="2022-06" db="UniProtKB">
        <authorList>
            <consortium name="EnsemblMetazoa"/>
        </authorList>
    </citation>
    <scope>IDENTIFICATION</scope>
    <source>
        <strain evidence="1">DF5081</strain>
    </source>
</reference>
<dbReference type="AlphaFoldDB" id="A0A8R1EER7"/>
<sequence length="115" mass="13572">MAKQCVFCGDTRQTYVQTLGRMDLFCCQQHTHTQKMRFFFVFEQAAQTSRECATNKRDLRKCMCVWVTWHHRHSCPSFVRGQSETREMAFNERKVQKQICLSVSQISKHFVGVVT</sequence>
<evidence type="ECO:0000313" key="1">
    <source>
        <dbReference type="EnsemblMetazoa" id="CJA34765.1"/>
    </source>
</evidence>